<dbReference type="EMBL" id="CAJFCV020000005">
    <property type="protein sequence ID" value="CAG9125516.1"/>
    <property type="molecule type" value="Genomic_DNA"/>
</dbReference>
<gene>
    <name evidence="10" type="ORF">BXYJ_LOCUS12789</name>
</gene>
<keyword evidence="2" id="KW-0808">Transferase</keyword>
<accession>A0A7I8XJ26</accession>
<evidence type="ECO:0000256" key="7">
    <source>
        <dbReference type="SAM" id="Coils"/>
    </source>
</evidence>
<dbReference type="Pfam" id="PF00069">
    <property type="entry name" value="Pkinase"/>
    <property type="match status" value="1"/>
</dbReference>
<dbReference type="PROSITE" id="PS00108">
    <property type="entry name" value="PROTEIN_KINASE_ST"/>
    <property type="match status" value="1"/>
</dbReference>
<dbReference type="SMR" id="A0A7I8XJ26"/>
<dbReference type="GO" id="GO:0005634">
    <property type="term" value="C:nucleus"/>
    <property type="evidence" value="ECO:0007669"/>
    <property type="project" value="TreeGrafter"/>
</dbReference>
<sequence>MPGQILHSATTTIPQPAVIPVSHWRAKKKSHSALLLNAVPQQHDQQQSVARMATTESGEQIVAGAGSSAFKCDEPSLPASLDTLAYSSAPLLQTPPHCVFRTAVAQPHLQYSNGNHQTPVKPATEQLVPMLAIPSTSNENLNIYGVGPPDYRPNRTPPTPTHPQLVPQNIPQPSLNAPTGSNESLSNNSVSTSGSAHENAENTPKRPTELQPNGNSTGNATGASTPVSVKPPRKRKAASGETKAKTPRSEKKERGDRTPKHVKEHNGSLPSDPQTPTSVNGRVPFRKRSLSQDSKDHNSLLETNDCKDCKADGNDNSILPTCSSSSSTSTAYQNERQVKHLGEEIHRLTSELQTEKRRTTQYKEVIRLLLVEKSKAARKDAREKNLEDQLRIGQFRPTRIGEHFKDQWTDGYAMEEINMKLEKLNKEKNEIQNMSGNLRKRKGAKESKRAITEPASPSVSVAAPSEVPRGTFDDGTFLRPETPKEMTTQEIYEQEEILKLRREHLKRDEADILMEKDRLERERNLHIREMKRIQCEEQSRFKNHIVLNERYLLMSLLGKGGFSEVWRAYDLDENRYVACKIHHVNKEWKEDKKANYVKHAMREKDIHKTLHHPRIVQLFDLFTIDNDSFCTVLEYCDGNDLDFYLKQHKQITEKEARSIIMQIVSALKYLGERKHPIIHYDLKPANILLQSGTAGGEIKITDFGLSKTMENSDDGDSIELTSQGAGTYWYLPPETFQSYSHGYTPKINSKVDVWSVGVILYQCLYGKRPFGHERTQQQILQEKTILNASEVSFPSNPRVSQVAQDFIRACLQYRKEERADVFQLSQHEFFRPKTASRNVNI</sequence>
<dbReference type="AlphaFoldDB" id="A0A7I8XJ26"/>
<keyword evidence="3 6" id="KW-0547">Nucleotide-binding</keyword>
<feature type="region of interest" description="Disordered" evidence="8">
    <location>
        <begin position="435"/>
        <end position="482"/>
    </location>
</feature>
<name>A0A7I8XJ26_BURXY</name>
<dbReference type="PROSITE" id="PS50011">
    <property type="entry name" value="PROTEIN_KINASE_DOM"/>
    <property type="match status" value="1"/>
</dbReference>
<keyword evidence="5 6" id="KW-0067">ATP-binding</keyword>
<feature type="compositionally biased region" description="Basic and acidic residues" evidence="8">
    <location>
        <begin position="198"/>
        <end position="208"/>
    </location>
</feature>
<dbReference type="FunFam" id="1.10.510.10:FF:000698">
    <property type="entry name" value="Serine/threonine-protein kinase tousled-like 1"/>
    <property type="match status" value="1"/>
</dbReference>
<keyword evidence="1" id="KW-0723">Serine/threonine-protein kinase</keyword>
<evidence type="ECO:0000256" key="8">
    <source>
        <dbReference type="SAM" id="MobiDB-lite"/>
    </source>
</evidence>
<comment type="caution">
    <text evidence="10">The sequence shown here is derived from an EMBL/GenBank/DDBJ whole genome shotgun (WGS) entry which is preliminary data.</text>
</comment>
<evidence type="ECO:0000313" key="10">
    <source>
        <dbReference type="EMBL" id="CAD5232698.1"/>
    </source>
</evidence>
<evidence type="ECO:0000313" key="11">
    <source>
        <dbReference type="Proteomes" id="UP000659654"/>
    </source>
</evidence>
<dbReference type="CDD" id="cd13990">
    <property type="entry name" value="STKc_TLK"/>
    <property type="match status" value="1"/>
</dbReference>
<feature type="compositionally biased region" description="Basic and acidic residues" evidence="8">
    <location>
        <begin position="242"/>
        <end position="266"/>
    </location>
</feature>
<dbReference type="PANTHER" id="PTHR22974">
    <property type="entry name" value="MIXED LINEAGE PROTEIN KINASE"/>
    <property type="match status" value="1"/>
</dbReference>
<dbReference type="InterPro" id="IPR017441">
    <property type="entry name" value="Protein_kinase_ATP_BS"/>
</dbReference>
<feature type="compositionally biased region" description="Polar residues" evidence="8">
    <location>
        <begin position="268"/>
        <end position="280"/>
    </location>
</feature>
<dbReference type="Gene3D" id="1.10.510.10">
    <property type="entry name" value="Transferase(Phosphotransferase) domain 1"/>
    <property type="match status" value="1"/>
</dbReference>
<feature type="compositionally biased region" description="Polar residues" evidence="8">
    <location>
        <begin position="210"/>
        <end position="227"/>
    </location>
</feature>
<dbReference type="Proteomes" id="UP000582659">
    <property type="component" value="Unassembled WGS sequence"/>
</dbReference>
<keyword evidence="11" id="KW-1185">Reference proteome</keyword>
<feature type="compositionally biased region" description="Polar residues" evidence="8">
    <location>
        <begin position="166"/>
        <end position="180"/>
    </location>
</feature>
<dbReference type="GO" id="GO:0005524">
    <property type="term" value="F:ATP binding"/>
    <property type="evidence" value="ECO:0007669"/>
    <property type="project" value="UniProtKB-UniRule"/>
</dbReference>
<dbReference type="SUPFAM" id="SSF56112">
    <property type="entry name" value="Protein kinase-like (PK-like)"/>
    <property type="match status" value="1"/>
</dbReference>
<dbReference type="GO" id="GO:0035556">
    <property type="term" value="P:intracellular signal transduction"/>
    <property type="evidence" value="ECO:0007669"/>
    <property type="project" value="TreeGrafter"/>
</dbReference>
<keyword evidence="4" id="KW-0418">Kinase</keyword>
<dbReference type="GO" id="GO:0004674">
    <property type="term" value="F:protein serine/threonine kinase activity"/>
    <property type="evidence" value="ECO:0007669"/>
    <property type="project" value="UniProtKB-KW"/>
</dbReference>
<evidence type="ECO:0000256" key="5">
    <source>
        <dbReference type="ARBA" id="ARBA00022840"/>
    </source>
</evidence>
<evidence type="ECO:0000256" key="1">
    <source>
        <dbReference type="ARBA" id="ARBA00022527"/>
    </source>
</evidence>
<dbReference type="InterPro" id="IPR008271">
    <property type="entry name" value="Ser/Thr_kinase_AS"/>
</dbReference>
<feature type="region of interest" description="Disordered" evidence="8">
    <location>
        <begin position="138"/>
        <end position="282"/>
    </location>
</feature>
<dbReference type="PANTHER" id="PTHR22974:SF23">
    <property type="entry name" value="TOUSLED-LIKE KINASE, ISOFORM G"/>
    <property type="match status" value="1"/>
</dbReference>
<dbReference type="GO" id="GO:0007059">
    <property type="term" value="P:chromosome segregation"/>
    <property type="evidence" value="ECO:0007669"/>
    <property type="project" value="TreeGrafter"/>
</dbReference>
<dbReference type="PROSITE" id="PS00107">
    <property type="entry name" value="PROTEIN_KINASE_ATP"/>
    <property type="match status" value="1"/>
</dbReference>
<protein>
    <submittedName>
        <fullName evidence="10">(pine wood nematode) hypothetical protein</fullName>
    </submittedName>
</protein>
<feature type="binding site" evidence="6">
    <location>
        <position position="580"/>
    </location>
    <ligand>
        <name>ATP</name>
        <dbReference type="ChEBI" id="CHEBI:30616"/>
    </ligand>
</feature>
<dbReference type="OrthoDB" id="346907at2759"/>
<feature type="compositionally biased region" description="Low complexity" evidence="8">
    <location>
        <begin position="453"/>
        <end position="468"/>
    </location>
</feature>
<proteinExistence type="predicted"/>
<dbReference type="InterPro" id="IPR011009">
    <property type="entry name" value="Kinase-like_dom_sf"/>
</dbReference>
<dbReference type="EMBL" id="CAJFDI010000005">
    <property type="protein sequence ID" value="CAD5232698.1"/>
    <property type="molecule type" value="Genomic_DNA"/>
</dbReference>
<keyword evidence="7" id="KW-0175">Coiled coil</keyword>
<feature type="coiled-coil region" evidence="7">
    <location>
        <begin position="502"/>
        <end position="536"/>
    </location>
</feature>
<feature type="compositionally biased region" description="Low complexity" evidence="8">
    <location>
        <begin position="181"/>
        <end position="195"/>
    </location>
</feature>
<evidence type="ECO:0000256" key="2">
    <source>
        <dbReference type="ARBA" id="ARBA00022679"/>
    </source>
</evidence>
<feature type="domain" description="Protein kinase" evidence="9">
    <location>
        <begin position="551"/>
        <end position="830"/>
    </location>
</feature>
<reference evidence="10" key="1">
    <citation type="submission" date="2020-09" db="EMBL/GenBank/DDBJ databases">
        <authorList>
            <person name="Kikuchi T."/>
        </authorList>
    </citation>
    <scope>NUCLEOTIDE SEQUENCE</scope>
    <source>
        <strain evidence="10">Ka4C1</strain>
    </source>
</reference>
<evidence type="ECO:0000256" key="6">
    <source>
        <dbReference type="PROSITE-ProRule" id="PRU10141"/>
    </source>
</evidence>
<evidence type="ECO:0000259" key="9">
    <source>
        <dbReference type="PROSITE" id="PS50011"/>
    </source>
</evidence>
<organism evidence="10 11">
    <name type="scientific">Bursaphelenchus xylophilus</name>
    <name type="common">Pinewood nematode worm</name>
    <name type="synonym">Aphelenchoides xylophilus</name>
    <dbReference type="NCBI Taxonomy" id="6326"/>
    <lineage>
        <taxon>Eukaryota</taxon>
        <taxon>Metazoa</taxon>
        <taxon>Ecdysozoa</taxon>
        <taxon>Nematoda</taxon>
        <taxon>Chromadorea</taxon>
        <taxon>Rhabditida</taxon>
        <taxon>Tylenchina</taxon>
        <taxon>Tylenchomorpha</taxon>
        <taxon>Aphelenchoidea</taxon>
        <taxon>Aphelenchoididae</taxon>
        <taxon>Bursaphelenchus</taxon>
    </lineage>
</organism>
<dbReference type="Proteomes" id="UP000659654">
    <property type="component" value="Unassembled WGS sequence"/>
</dbReference>
<evidence type="ECO:0000256" key="4">
    <source>
        <dbReference type="ARBA" id="ARBA00022777"/>
    </source>
</evidence>
<dbReference type="InterPro" id="IPR000719">
    <property type="entry name" value="Prot_kinase_dom"/>
</dbReference>
<dbReference type="SMART" id="SM00220">
    <property type="entry name" value="S_TKc"/>
    <property type="match status" value="1"/>
</dbReference>
<evidence type="ECO:0000256" key="3">
    <source>
        <dbReference type="ARBA" id="ARBA00022741"/>
    </source>
</evidence>